<name>A0A3S0H540_9BACT</name>
<dbReference type="OrthoDB" id="1633687at2"/>
<reference evidence="1 2" key="1">
    <citation type="submission" date="2018-12" db="EMBL/GenBank/DDBJ databases">
        <title>Hymenobacter gummosus sp. nov., isolated from a spring.</title>
        <authorList>
            <person name="Nie L."/>
        </authorList>
    </citation>
    <scope>NUCLEOTIDE SEQUENCE [LARGE SCALE GENOMIC DNA]</scope>
    <source>
        <strain evidence="1 2">KCTC 52166</strain>
    </source>
</reference>
<dbReference type="EMBL" id="RXOF01000006">
    <property type="protein sequence ID" value="RTQ49695.1"/>
    <property type="molecule type" value="Genomic_DNA"/>
</dbReference>
<dbReference type="Proteomes" id="UP000282184">
    <property type="component" value="Unassembled WGS sequence"/>
</dbReference>
<comment type="caution">
    <text evidence="1">The sequence shown here is derived from an EMBL/GenBank/DDBJ whole genome shotgun (WGS) entry which is preliminary data.</text>
</comment>
<dbReference type="InterPro" id="IPR023375">
    <property type="entry name" value="ADC_dom_sf"/>
</dbReference>
<protein>
    <recommendedName>
        <fullName evidence="3">Acetoacetate decarboxylase</fullName>
    </recommendedName>
</protein>
<dbReference type="SUPFAM" id="SSF160104">
    <property type="entry name" value="Acetoacetate decarboxylase-like"/>
    <property type="match status" value="1"/>
</dbReference>
<accession>A0A3S0H540</accession>
<evidence type="ECO:0000313" key="2">
    <source>
        <dbReference type="Proteomes" id="UP000282184"/>
    </source>
</evidence>
<evidence type="ECO:0008006" key="3">
    <source>
        <dbReference type="Google" id="ProtNLM"/>
    </source>
</evidence>
<keyword evidence="2" id="KW-1185">Reference proteome</keyword>
<gene>
    <name evidence="1" type="ORF">EJV47_12845</name>
</gene>
<sequence>MQTSTPEARVMGQPLPSIPAGFGLPFYYSSLFNVGVFYQVDVERVRPYLEGSGLVPALLDGQAVVSYNYQLYTGQFPQGSSVTQEVELNILAVPENSQQLVAIVSFEEYMRGEEQTKLMGNHRVWVPCDNENAIQAGVQLFGEPKFKTTFQVLLASLNDPSQQTWMFSVQDPSLDNEFIYRVTVDMTGLQAFPGNFSPITEYGRHEGQLIGCRWNMLQPVQTYFLQPDAADRVKLELGPSTHPMKTDVQQLIGDARPGAVRLTQSAPAAIQSRAYYPSPIN</sequence>
<dbReference type="RefSeq" id="WP_126693554.1">
    <property type="nucleotide sequence ID" value="NZ_RXOF01000006.1"/>
</dbReference>
<evidence type="ECO:0000313" key="1">
    <source>
        <dbReference type="EMBL" id="RTQ49695.1"/>
    </source>
</evidence>
<dbReference type="AlphaFoldDB" id="A0A3S0H540"/>
<organism evidence="1 2">
    <name type="scientific">Hymenobacter gummosus</name>
    <dbReference type="NCBI Taxonomy" id="1776032"/>
    <lineage>
        <taxon>Bacteria</taxon>
        <taxon>Pseudomonadati</taxon>
        <taxon>Bacteroidota</taxon>
        <taxon>Cytophagia</taxon>
        <taxon>Cytophagales</taxon>
        <taxon>Hymenobacteraceae</taxon>
        <taxon>Hymenobacter</taxon>
    </lineage>
</organism>
<proteinExistence type="predicted"/>